<comment type="function">
    <text evidence="2">Removes the formyl group from the N-terminal Met of newly synthesized proteins. Requires at least a dipeptide for an efficient rate of reaction. N-terminal L-methionine is a prerequisite for activity but the enzyme has broad specificity at other positions.</text>
</comment>
<organism evidence="3 4">
    <name type="scientific">Candidatus Roizmanbacteria bacterium RIFCSPLOWO2_01_FULL_38_12</name>
    <dbReference type="NCBI Taxonomy" id="1802061"/>
    <lineage>
        <taxon>Bacteria</taxon>
        <taxon>Candidatus Roizmaniibacteriota</taxon>
    </lineage>
</organism>
<dbReference type="STRING" id="1802061.A3A93_04655"/>
<dbReference type="CDD" id="cd00487">
    <property type="entry name" value="Pep_deformylase"/>
    <property type="match status" value="1"/>
</dbReference>
<keyword evidence="2" id="KW-0378">Hydrolase</keyword>
<proteinExistence type="inferred from homology"/>
<protein>
    <recommendedName>
        <fullName evidence="2">Peptide deformylase</fullName>
        <shortName evidence="2">PDF</shortName>
        <ecNumber evidence="2">3.5.1.88</ecNumber>
    </recommendedName>
    <alternativeName>
        <fullName evidence="2">Polypeptide deformylase</fullName>
    </alternativeName>
</protein>
<reference evidence="3 4" key="1">
    <citation type="journal article" date="2016" name="Nat. Commun.">
        <title>Thousands of microbial genomes shed light on interconnected biogeochemical processes in an aquifer system.</title>
        <authorList>
            <person name="Anantharaman K."/>
            <person name="Brown C.T."/>
            <person name="Hug L.A."/>
            <person name="Sharon I."/>
            <person name="Castelle C.J."/>
            <person name="Probst A.J."/>
            <person name="Thomas B.C."/>
            <person name="Singh A."/>
            <person name="Wilkins M.J."/>
            <person name="Karaoz U."/>
            <person name="Brodie E.L."/>
            <person name="Williams K.H."/>
            <person name="Hubbard S.S."/>
            <person name="Banfield J.F."/>
        </authorList>
    </citation>
    <scope>NUCLEOTIDE SEQUENCE [LARGE SCALE GENOMIC DNA]</scope>
</reference>
<dbReference type="PRINTS" id="PR01576">
    <property type="entry name" value="PDEFORMYLASE"/>
</dbReference>
<name>A0A1F7IWN2_9BACT</name>
<evidence type="ECO:0000256" key="1">
    <source>
        <dbReference type="ARBA" id="ARBA00010759"/>
    </source>
</evidence>
<evidence type="ECO:0000313" key="4">
    <source>
        <dbReference type="Proteomes" id="UP000177141"/>
    </source>
</evidence>
<dbReference type="GO" id="GO:0042586">
    <property type="term" value="F:peptide deformylase activity"/>
    <property type="evidence" value="ECO:0007669"/>
    <property type="project" value="UniProtKB-UniRule"/>
</dbReference>
<dbReference type="PANTHER" id="PTHR10458:SF22">
    <property type="entry name" value="PEPTIDE DEFORMYLASE"/>
    <property type="match status" value="1"/>
</dbReference>
<comment type="caution">
    <text evidence="3">The sequence shown here is derived from an EMBL/GenBank/DDBJ whole genome shotgun (WGS) entry which is preliminary data.</text>
</comment>
<dbReference type="Pfam" id="PF01327">
    <property type="entry name" value="Pep_deformylase"/>
    <property type="match status" value="1"/>
</dbReference>
<evidence type="ECO:0000313" key="3">
    <source>
        <dbReference type="EMBL" id="OGK47735.1"/>
    </source>
</evidence>
<dbReference type="HAMAP" id="MF_00163">
    <property type="entry name" value="Pep_deformylase"/>
    <property type="match status" value="1"/>
</dbReference>
<feature type="binding site" evidence="2">
    <location>
        <position position="152"/>
    </location>
    <ligand>
        <name>Fe cation</name>
        <dbReference type="ChEBI" id="CHEBI:24875"/>
    </ligand>
</feature>
<gene>
    <name evidence="2" type="primary">def</name>
    <name evidence="3" type="ORF">A3A93_04655</name>
</gene>
<dbReference type="Proteomes" id="UP000177141">
    <property type="component" value="Unassembled WGS sequence"/>
</dbReference>
<keyword evidence="2" id="KW-0479">Metal-binding</keyword>
<dbReference type="GO" id="GO:0006412">
    <property type="term" value="P:translation"/>
    <property type="evidence" value="ECO:0007669"/>
    <property type="project" value="UniProtKB-UniRule"/>
</dbReference>
<dbReference type="PIRSF" id="PIRSF004749">
    <property type="entry name" value="Pep_def"/>
    <property type="match status" value="1"/>
</dbReference>
<dbReference type="PANTHER" id="PTHR10458">
    <property type="entry name" value="PEPTIDE DEFORMYLASE"/>
    <property type="match status" value="1"/>
</dbReference>
<comment type="catalytic activity">
    <reaction evidence="2">
        <text>N-terminal N-formyl-L-methionyl-[peptide] + H2O = N-terminal L-methionyl-[peptide] + formate</text>
        <dbReference type="Rhea" id="RHEA:24420"/>
        <dbReference type="Rhea" id="RHEA-COMP:10639"/>
        <dbReference type="Rhea" id="RHEA-COMP:10640"/>
        <dbReference type="ChEBI" id="CHEBI:15377"/>
        <dbReference type="ChEBI" id="CHEBI:15740"/>
        <dbReference type="ChEBI" id="CHEBI:49298"/>
        <dbReference type="ChEBI" id="CHEBI:64731"/>
        <dbReference type="EC" id="3.5.1.88"/>
    </reaction>
</comment>
<comment type="similarity">
    <text evidence="1 2">Belongs to the polypeptide deformylase family.</text>
</comment>
<keyword evidence="2" id="KW-0408">Iron</keyword>
<dbReference type="NCBIfam" id="TIGR00079">
    <property type="entry name" value="pept_deformyl"/>
    <property type="match status" value="1"/>
</dbReference>
<dbReference type="NCBIfam" id="NF001159">
    <property type="entry name" value="PRK00150.1-3"/>
    <property type="match status" value="1"/>
</dbReference>
<keyword evidence="2" id="KW-0648">Protein biosynthesis</keyword>
<dbReference type="Gene3D" id="3.90.45.10">
    <property type="entry name" value="Peptide deformylase"/>
    <property type="match status" value="1"/>
</dbReference>
<dbReference type="InterPro" id="IPR036821">
    <property type="entry name" value="Peptide_deformylase_sf"/>
</dbReference>
<dbReference type="AlphaFoldDB" id="A0A1F7IWN2"/>
<dbReference type="EMBL" id="MGAL01000027">
    <property type="protein sequence ID" value="OGK47735.1"/>
    <property type="molecule type" value="Genomic_DNA"/>
</dbReference>
<dbReference type="SUPFAM" id="SSF56420">
    <property type="entry name" value="Peptide deformylase"/>
    <property type="match status" value="1"/>
</dbReference>
<evidence type="ECO:0000256" key="2">
    <source>
        <dbReference type="HAMAP-Rule" id="MF_00163"/>
    </source>
</evidence>
<dbReference type="GO" id="GO:0046872">
    <property type="term" value="F:metal ion binding"/>
    <property type="evidence" value="ECO:0007669"/>
    <property type="project" value="UniProtKB-KW"/>
</dbReference>
<dbReference type="EC" id="3.5.1.88" evidence="2"/>
<comment type="cofactor">
    <cofactor evidence="2">
        <name>Fe(2+)</name>
        <dbReference type="ChEBI" id="CHEBI:29033"/>
    </cofactor>
    <text evidence="2">Binds 1 Fe(2+) ion.</text>
</comment>
<feature type="active site" evidence="2">
    <location>
        <position position="149"/>
    </location>
</feature>
<sequence length="183" mass="20539">MIVPIVKTPNNILNTSTKPIKKIDAKIRALVKNMKSTLAAQNDPEGVGLAAPQVGVELSLFVIRSEPKAHFRVFINPVIKKTVESLPAKAGLRRVKKSDNSTLEGCLSIERIWSQVERPKKILLFYQTIDGDQKEEWFSGFEATIIQHEVDHLHGILFTSRALEQNKPIFKETDGDLSKIDLI</sequence>
<accession>A0A1F7IWN2</accession>
<feature type="binding site" evidence="2">
    <location>
        <position position="148"/>
    </location>
    <ligand>
        <name>Fe cation</name>
        <dbReference type="ChEBI" id="CHEBI:24875"/>
    </ligand>
</feature>
<feature type="binding site" evidence="2">
    <location>
        <position position="106"/>
    </location>
    <ligand>
        <name>Fe cation</name>
        <dbReference type="ChEBI" id="CHEBI:24875"/>
    </ligand>
</feature>
<dbReference type="InterPro" id="IPR023635">
    <property type="entry name" value="Peptide_deformylase"/>
</dbReference>